<evidence type="ECO:0000259" key="1">
    <source>
        <dbReference type="Pfam" id="PF01909"/>
    </source>
</evidence>
<name>A0A917EYK1_HALAA</name>
<dbReference type="CDD" id="cd05403">
    <property type="entry name" value="NT_KNTase_like"/>
    <property type="match status" value="1"/>
</dbReference>
<sequence length="256" mass="30096">MRQHEAVQMITKSLKKDHLVKAVFLKGSMGRGEEDEQSDVDLYVLVDDEEGFLPKRVRHLEAYREMIFQDDIFIIAPQVIAVYDNLLHVDLFTVTDETLILKDYFKVLYDPDQRMEKYRKQQHLTLSDQEFVDRVDDTAFFLLQYIKSAGRENDLWSAKILNNVMENLAKVLLQKFCPERAQLGLKTVERSMCGEVVFTFKDIYEQMTIKGHSRAAIMIAELLDREFDWIKEALPESKYTISFLSRMINEIKQVRP</sequence>
<dbReference type="AlphaFoldDB" id="A0A917EYK1"/>
<comment type="caution">
    <text evidence="2">The sequence shown here is derived from an EMBL/GenBank/DDBJ whole genome shotgun (WGS) entry which is preliminary data.</text>
</comment>
<evidence type="ECO:0000313" key="2">
    <source>
        <dbReference type="EMBL" id="GGF25169.1"/>
    </source>
</evidence>
<reference evidence="2" key="2">
    <citation type="submission" date="2020-09" db="EMBL/GenBank/DDBJ databases">
        <authorList>
            <person name="Sun Q."/>
            <person name="Zhou Y."/>
        </authorList>
    </citation>
    <scope>NUCLEOTIDE SEQUENCE</scope>
    <source>
        <strain evidence="2">CGMCC 1.12153</strain>
    </source>
</reference>
<dbReference type="GO" id="GO:0016779">
    <property type="term" value="F:nucleotidyltransferase activity"/>
    <property type="evidence" value="ECO:0007669"/>
    <property type="project" value="InterPro"/>
</dbReference>
<dbReference type="InterPro" id="IPR043519">
    <property type="entry name" value="NT_sf"/>
</dbReference>
<organism evidence="2 3">
    <name type="scientific">Halobacillus andaensis</name>
    <dbReference type="NCBI Taxonomy" id="1176239"/>
    <lineage>
        <taxon>Bacteria</taxon>
        <taxon>Bacillati</taxon>
        <taxon>Bacillota</taxon>
        <taxon>Bacilli</taxon>
        <taxon>Bacillales</taxon>
        <taxon>Bacillaceae</taxon>
        <taxon>Halobacillus</taxon>
    </lineage>
</organism>
<dbReference type="Pfam" id="PF01909">
    <property type="entry name" value="NTP_transf_2"/>
    <property type="match status" value="1"/>
</dbReference>
<accession>A0A917EYK1</accession>
<proteinExistence type="predicted"/>
<dbReference type="RefSeq" id="WP_188377855.1">
    <property type="nucleotide sequence ID" value="NZ_BMEL01000003.1"/>
</dbReference>
<gene>
    <name evidence="2" type="ORF">GCM10010954_25040</name>
</gene>
<dbReference type="InterPro" id="IPR002934">
    <property type="entry name" value="Polymerase_NTP_transf_dom"/>
</dbReference>
<protein>
    <recommendedName>
        <fullName evidence="1">Polymerase nucleotidyl transferase domain-containing protein</fullName>
    </recommendedName>
</protein>
<dbReference type="SUPFAM" id="SSF81301">
    <property type="entry name" value="Nucleotidyltransferase"/>
    <property type="match status" value="1"/>
</dbReference>
<evidence type="ECO:0000313" key="3">
    <source>
        <dbReference type="Proteomes" id="UP000660110"/>
    </source>
</evidence>
<dbReference type="Proteomes" id="UP000660110">
    <property type="component" value="Unassembled WGS sequence"/>
</dbReference>
<dbReference type="Gene3D" id="3.30.460.10">
    <property type="entry name" value="Beta Polymerase, domain 2"/>
    <property type="match status" value="1"/>
</dbReference>
<reference evidence="2" key="1">
    <citation type="journal article" date="2014" name="Int. J. Syst. Evol. Microbiol.">
        <title>Complete genome sequence of Corynebacterium casei LMG S-19264T (=DSM 44701T), isolated from a smear-ripened cheese.</title>
        <authorList>
            <consortium name="US DOE Joint Genome Institute (JGI-PGF)"/>
            <person name="Walter F."/>
            <person name="Albersmeier A."/>
            <person name="Kalinowski J."/>
            <person name="Ruckert C."/>
        </authorList>
    </citation>
    <scope>NUCLEOTIDE SEQUENCE</scope>
    <source>
        <strain evidence="2">CGMCC 1.12153</strain>
    </source>
</reference>
<dbReference type="EMBL" id="BMEL01000003">
    <property type="protein sequence ID" value="GGF25169.1"/>
    <property type="molecule type" value="Genomic_DNA"/>
</dbReference>
<keyword evidence="3" id="KW-1185">Reference proteome</keyword>
<feature type="domain" description="Polymerase nucleotidyl transferase" evidence="1">
    <location>
        <begin position="10"/>
        <end position="69"/>
    </location>
</feature>